<reference evidence="2" key="1">
    <citation type="submission" date="2025-08" db="UniProtKB">
        <authorList>
            <consortium name="RefSeq"/>
        </authorList>
    </citation>
    <scope>IDENTIFICATION</scope>
    <source>
        <tissue evidence="2">Blood</tissue>
    </source>
</reference>
<evidence type="ECO:0000313" key="1">
    <source>
        <dbReference type="Proteomes" id="UP001732780"/>
    </source>
</evidence>
<dbReference type="RefSeq" id="XP_074214684.1">
    <property type="nucleotide sequence ID" value="XM_074358583.1"/>
</dbReference>
<proteinExistence type="predicted"/>
<dbReference type="Proteomes" id="UP001732780">
    <property type="component" value="Chromosome 36"/>
</dbReference>
<gene>
    <name evidence="2" type="primary">LOC141576105</name>
</gene>
<evidence type="ECO:0000313" key="2">
    <source>
        <dbReference type="RefSeq" id="XP_074214684.1"/>
    </source>
</evidence>
<protein>
    <submittedName>
        <fullName evidence="2">Uncharacterized protein LOC141576105</fullName>
    </submittedName>
</protein>
<name>A0AC58PXD1_CAMBA</name>
<accession>A0AC58PXD1</accession>
<organism evidence="1 2">
    <name type="scientific">Camelus bactrianus</name>
    <name type="common">Bactrian camel</name>
    <dbReference type="NCBI Taxonomy" id="9837"/>
    <lineage>
        <taxon>Eukaryota</taxon>
        <taxon>Metazoa</taxon>
        <taxon>Chordata</taxon>
        <taxon>Craniata</taxon>
        <taxon>Vertebrata</taxon>
        <taxon>Euteleostomi</taxon>
        <taxon>Mammalia</taxon>
        <taxon>Eutheria</taxon>
        <taxon>Laurasiatheria</taxon>
        <taxon>Artiodactyla</taxon>
        <taxon>Tylopoda</taxon>
        <taxon>Camelidae</taxon>
        <taxon>Camelus</taxon>
    </lineage>
</organism>
<sequence length="243" mass="26238">MQDFLGSPTRDLARLRSGPAAPAHLWRPRRPRLKTLAQEPVGCFSREPFALAGACRSHEGVLRSRGPQTLTVIFSKQRHPVGWIAPTFPRTSLRGLPRVWPFVAQLGTCTWSPLVPCAISTPTPAAPLDGVSVRHFTEERGRESSWDEEGATKPEITKPEYATWTVELAPQELTDHKTLTSVGGAHGAYYTLADAGPGTSPEWPGSARPPVAAPEAQTQNSCPGASGLLLPGALRLGWCLQEP</sequence>
<keyword evidence="1" id="KW-1185">Reference proteome</keyword>